<dbReference type="STRING" id="1798384.A3D03_05395"/>
<evidence type="ECO:0000313" key="3">
    <source>
        <dbReference type="Proteomes" id="UP000177092"/>
    </source>
</evidence>
<dbReference type="EMBL" id="MFJN01000041">
    <property type="protein sequence ID" value="OGG20614.1"/>
    <property type="molecule type" value="Genomic_DNA"/>
</dbReference>
<sequence length="126" mass="14858">MDWFDAPDIKKEIGLLVKNLEFIHIDPKRIICFRSHGSTSRARARIWSFPRIWQQALKLPACYVIEVLSKHFDHLSYDDRRRVLIHELLHIPKNFSGSLVPHKGRYARIDTRRVEGLFKILSGKNL</sequence>
<accession>A0A1F6A7U8</accession>
<organism evidence="2 3">
    <name type="scientific">Candidatus Gottesmanbacteria bacterium RIFCSPHIGHO2_02_FULL_40_13</name>
    <dbReference type="NCBI Taxonomy" id="1798384"/>
    <lineage>
        <taxon>Bacteria</taxon>
        <taxon>Candidatus Gottesmaniibacteriota</taxon>
    </lineage>
</organism>
<name>A0A1F6A7U8_9BACT</name>
<evidence type="ECO:0000259" key="1">
    <source>
        <dbReference type="Pfam" id="PF18894"/>
    </source>
</evidence>
<gene>
    <name evidence="2" type="ORF">A3D03_05395</name>
</gene>
<protein>
    <recommendedName>
        <fullName evidence="1">Putative phage metallopeptidase domain-containing protein</fullName>
    </recommendedName>
</protein>
<dbReference type="InterPro" id="IPR043998">
    <property type="entry name" value="Put_Metallopep"/>
</dbReference>
<dbReference type="Proteomes" id="UP000177092">
    <property type="component" value="Unassembled WGS sequence"/>
</dbReference>
<evidence type="ECO:0000313" key="2">
    <source>
        <dbReference type="EMBL" id="OGG20614.1"/>
    </source>
</evidence>
<comment type="caution">
    <text evidence="2">The sequence shown here is derived from an EMBL/GenBank/DDBJ whole genome shotgun (WGS) entry which is preliminary data.</text>
</comment>
<dbReference type="AlphaFoldDB" id="A0A1F6A7U8"/>
<dbReference type="Pfam" id="PF18894">
    <property type="entry name" value="PhageMetallopep"/>
    <property type="match status" value="1"/>
</dbReference>
<proteinExistence type="predicted"/>
<feature type="domain" description="Putative phage metallopeptidase" evidence="1">
    <location>
        <begin position="1"/>
        <end position="102"/>
    </location>
</feature>
<reference evidence="2 3" key="1">
    <citation type="journal article" date="2016" name="Nat. Commun.">
        <title>Thousands of microbial genomes shed light on interconnected biogeochemical processes in an aquifer system.</title>
        <authorList>
            <person name="Anantharaman K."/>
            <person name="Brown C.T."/>
            <person name="Hug L.A."/>
            <person name="Sharon I."/>
            <person name="Castelle C.J."/>
            <person name="Probst A.J."/>
            <person name="Thomas B.C."/>
            <person name="Singh A."/>
            <person name="Wilkins M.J."/>
            <person name="Karaoz U."/>
            <person name="Brodie E.L."/>
            <person name="Williams K.H."/>
            <person name="Hubbard S.S."/>
            <person name="Banfield J.F."/>
        </authorList>
    </citation>
    <scope>NUCLEOTIDE SEQUENCE [LARGE SCALE GENOMIC DNA]</scope>
</reference>